<dbReference type="Gene3D" id="3.40.50.300">
    <property type="entry name" value="P-loop containing nucleotide triphosphate hydrolases"/>
    <property type="match status" value="1"/>
</dbReference>
<dbReference type="GO" id="GO:0005524">
    <property type="term" value="F:ATP binding"/>
    <property type="evidence" value="ECO:0007669"/>
    <property type="project" value="InterPro"/>
</dbReference>
<dbReference type="InterPro" id="IPR027417">
    <property type="entry name" value="P-loop_NTPase"/>
</dbReference>
<evidence type="ECO:0000313" key="4">
    <source>
        <dbReference type="EMBL" id="MPM12563.1"/>
    </source>
</evidence>
<dbReference type="GO" id="GO:0016787">
    <property type="term" value="F:hydrolase activity"/>
    <property type="evidence" value="ECO:0007669"/>
    <property type="project" value="UniProtKB-KW"/>
</dbReference>
<dbReference type="Pfam" id="PF00176">
    <property type="entry name" value="SNF2-rel_dom"/>
    <property type="match status" value="1"/>
</dbReference>
<dbReference type="PROSITE" id="PS51194">
    <property type="entry name" value="HELICASE_CTER"/>
    <property type="match status" value="1"/>
</dbReference>
<dbReference type="EMBL" id="VSSQ01001991">
    <property type="protein sequence ID" value="MPM12563.1"/>
    <property type="molecule type" value="Genomic_DNA"/>
</dbReference>
<keyword evidence="1" id="KW-0378">Hydrolase</keyword>
<evidence type="ECO:0000259" key="2">
    <source>
        <dbReference type="PROSITE" id="PS51192"/>
    </source>
</evidence>
<dbReference type="SMART" id="SM00490">
    <property type="entry name" value="HELICc"/>
    <property type="match status" value="1"/>
</dbReference>
<proteinExistence type="predicted"/>
<reference evidence="4" key="1">
    <citation type="submission" date="2019-08" db="EMBL/GenBank/DDBJ databases">
        <authorList>
            <person name="Kucharzyk K."/>
            <person name="Murdoch R.W."/>
            <person name="Higgins S."/>
            <person name="Loffler F."/>
        </authorList>
    </citation>
    <scope>NUCLEOTIDE SEQUENCE</scope>
</reference>
<organism evidence="4">
    <name type="scientific">bioreactor metagenome</name>
    <dbReference type="NCBI Taxonomy" id="1076179"/>
    <lineage>
        <taxon>unclassified sequences</taxon>
        <taxon>metagenomes</taxon>
        <taxon>ecological metagenomes</taxon>
    </lineage>
</organism>
<accession>A0A644XEF3</accession>
<comment type="caution">
    <text evidence="4">The sequence shown here is derived from an EMBL/GenBank/DDBJ whole genome shotgun (WGS) entry which is preliminary data.</text>
</comment>
<dbReference type="InterPro" id="IPR049730">
    <property type="entry name" value="SNF2/RAD54-like_C"/>
</dbReference>
<feature type="domain" description="Helicase C-terminal" evidence="3">
    <location>
        <begin position="820"/>
        <end position="978"/>
    </location>
</feature>
<sequence>MIQTPTVQYKLVFAIVNSSTYSWMLEAYAVQIMKNGMFAYNHIRVAAATVNYYTSDFTTPEYMVLTILDECRNDSLAQIIGHNKFRPNDFEREVKRDAKLMRRVVKHLRNKTDMAISILGDNQIPIYFKGDPQDIINEKPIIPLTDKLQVRFRFALKNNSLHYSISTTLSDKPIKLTEQNTLILNYDPCWIIMDGKFIQVDHNVDGKKIQPFLTKDEVVVEQSQVENYLRKFVRQIIASYPFELNGIDYKLFSKNPVPVLCIESSLQNETMLLLRFRYADTEFELASELQSHVTLNKENSSWSFDIIRRNTDFENSVVDWLKDIGLVPVYGSFFLPLKVQLEDENKTHSDKMYDIISFVNENASLLLEKGFDVAQLLNRKFFTGRVELRQQFVEDRDWFDLNIYVMFGEYKIPFSALKKNILDNSRELVLPDGSIAVLPAEWFAKFHDLALIGKAEGEEVRVKKNQYSFIRNLLEGDNRVEKFMETAGTGEFPVEAAPTGLKKELRPYQLRGMSWFMFLHKNNFGGCLSDDMGLGKTIQVLAFLLKMKQTSVETKPKAQLDIFSNETVQQSGKTSLIIMPLSLVHNWENEIRTTAPELKYLNYTGLGRRFNPKQVEKYDLVLTTYGTVRNDFEKLSKFHFRFIFLDESQNIKNPESKIFAAVSKLTADQRFVITGTPVENSLIDLWSQLQFVNPGLLGDLKFFRDRFYQPIEKKGSKSSEKKFRQIINPFILRRTKKEVVKELPELTEKIHFCPMTTAQQEIYEKRKSEIRNYILESTQKYGADKAYMIILSGLMRMRLLANHPAITEKEYDGGSGKFDQVTESIRKVLSGGHKLLIFSQFVKHLVLYASWLEEEGIPYLMLTGQTNAAQRESMIKQFQKGYEYPIFLISLKAGGVGLNLTAADFVFLLDPWWNPAVEQQAINRTHRIGQSKKVISYKFITEGSIEEKIMALQEKKMDLFNNFINRHVSNNISSDDLVGLLE</sequence>
<dbReference type="InterPro" id="IPR001650">
    <property type="entry name" value="Helicase_C-like"/>
</dbReference>
<dbReference type="InterPro" id="IPR000330">
    <property type="entry name" value="SNF2_N"/>
</dbReference>
<dbReference type="Gene3D" id="3.40.50.10810">
    <property type="entry name" value="Tandem AAA-ATPase domain"/>
    <property type="match status" value="1"/>
</dbReference>
<protein>
    <recommendedName>
        <fullName evidence="5">RNA polymerase-associated protein RapA</fullName>
    </recommendedName>
</protein>
<evidence type="ECO:0000259" key="3">
    <source>
        <dbReference type="PROSITE" id="PS51194"/>
    </source>
</evidence>
<dbReference type="PANTHER" id="PTHR10799">
    <property type="entry name" value="SNF2/RAD54 HELICASE FAMILY"/>
    <property type="match status" value="1"/>
</dbReference>
<dbReference type="SUPFAM" id="SSF52540">
    <property type="entry name" value="P-loop containing nucleoside triphosphate hydrolases"/>
    <property type="match status" value="2"/>
</dbReference>
<dbReference type="CDD" id="cd18793">
    <property type="entry name" value="SF2_C_SNF"/>
    <property type="match status" value="1"/>
</dbReference>
<evidence type="ECO:0008006" key="5">
    <source>
        <dbReference type="Google" id="ProtNLM"/>
    </source>
</evidence>
<feature type="domain" description="Helicase ATP-binding" evidence="2">
    <location>
        <begin position="517"/>
        <end position="695"/>
    </location>
</feature>
<name>A0A644XEF3_9ZZZZ</name>
<dbReference type="AlphaFoldDB" id="A0A644XEF3"/>
<dbReference type="PROSITE" id="PS51192">
    <property type="entry name" value="HELICASE_ATP_BIND_1"/>
    <property type="match status" value="1"/>
</dbReference>
<dbReference type="Pfam" id="PF00271">
    <property type="entry name" value="Helicase_C"/>
    <property type="match status" value="1"/>
</dbReference>
<dbReference type="SMART" id="SM00487">
    <property type="entry name" value="DEXDc"/>
    <property type="match status" value="1"/>
</dbReference>
<dbReference type="InterPro" id="IPR014001">
    <property type="entry name" value="Helicase_ATP-bd"/>
</dbReference>
<dbReference type="InterPro" id="IPR038718">
    <property type="entry name" value="SNF2-like_sf"/>
</dbReference>
<gene>
    <name evidence="4" type="ORF">SDC9_58916</name>
</gene>
<evidence type="ECO:0000256" key="1">
    <source>
        <dbReference type="ARBA" id="ARBA00022801"/>
    </source>
</evidence>